<dbReference type="InterPro" id="IPR024535">
    <property type="entry name" value="RHGA/B-epi-like_pectate_lyase"/>
</dbReference>
<dbReference type="Gene3D" id="2.60.40.1190">
    <property type="match status" value="1"/>
</dbReference>
<feature type="signal peptide" evidence="2">
    <location>
        <begin position="1"/>
        <end position="35"/>
    </location>
</feature>
<feature type="compositionally biased region" description="Low complexity" evidence="1">
    <location>
        <begin position="1968"/>
        <end position="1978"/>
    </location>
</feature>
<evidence type="ECO:0000259" key="3">
    <source>
        <dbReference type="PROSITE" id="PS50853"/>
    </source>
</evidence>
<protein>
    <submittedName>
        <fullName evidence="4">S-layer protein</fullName>
    </submittedName>
</protein>
<proteinExistence type="predicted"/>
<keyword evidence="2" id="KW-0732">Signal</keyword>
<dbReference type="SUPFAM" id="SSF49265">
    <property type="entry name" value="Fibronectin type III"/>
    <property type="match status" value="2"/>
</dbReference>
<evidence type="ECO:0000313" key="4">
    <source>
        <dbReference type="EMBL" id="QGQ98997.1"/>
    </source>
</evidence>
<dbReference type="InterPro" id="IPR003961">
    <property type="entry name" value="FN3_dom"/>
</dbReference>
<dbReference type="Pfam" id="PF06452">
    <property type="entry name" value="CBM9_1"/>
    <property type="match status" value="1"/>
</dbReference>
<keyword evidence="5" id="KW-1185">Reference proteome</keyword>
<feature type="chain" id="PRO_5025378509" evidence="2">
    <location>
        <begin position="36"/>
        <end position="1986"/>
    </location>
</feature>
<evidence type="ECO:0000313" key="5">
    <source>
        <dbReference type="Proteomes" id="UP000426246"/>
    </source>
</evidence>
<dbReference type="SUPFAM" id="SSF49344">
    <property type="entry name" value="CBD9-like"/>
    <property type="match status" value="1"/>
</dbReference>
<dbReference type="InterPro" id="IPR010502">
    <property type="entry name" value="Carb-bd_dom_fam9"/>
</dbReference>
<dbReference type="SMART" id="SM00710">
    <property type="entry name" value="PbH1"/>
    <property type="match status" value="6"/>
</dbReference>
<feature type="domain" description="Fibronectin type-III" evidence="3">
    <location>
        <begin position="1713"/>
        <end position="1802"/>
    </location>
</feature>
<gene>
    <name evidence="4" type="ORF">EHS13_31035</name>
</gene>
<evidence type="ECO:0000256" key="1">
    <source>
        <dbReference type="SAM" id="MobiDB-lite"/>
    </source>
</evidence>
<feature type="domain" description="Fibronectin type-III" evidence="3">
    <location>
        <begin position="1893"/>
        <end position="1982"/>
    </location>
</feature>
<dbReference type="PANTHER" id="PTHR47135">
    <property type="entry name" value="FIBRONECTIN TYPE III DOMAIN-CONTAINING PROTEIN 7"/>
    <property type="match status" value="1"/>
</dbReference>
<dbReference type="PANTHER" id="PTHR47135:SF3">
    <property type="entry name" value="FIBRONECTIN TYPE-III DOMAIN-CONTAINING PROTEIN"/>
    <property type="match status" value="1"/>
</dbReference>
<dbReference type="Proteomes" id="UP000426246">
    <property type="component" value="Chromosome"/>
</dbReference>
<dbReference type="InterPro" id="IPR012334">
    <property type="entry name" value="Pectin_lyas_fold"/>
</dbReference>
<name>A0A6B8RSX5_9BACL</name>
<dbReference type="RefSeq" id="WP_155704105.1">
    <property type="nucleotide sequence ID" value="NZ_CP034235.1"/>
</dbReference>
<dbReference type="SMART" id="SM00060">
    <property type="entry name" value="FN3"/>
    <property type="match status" value="3"/>
</dbReference>
<dbReference type="Gene3D" id="2.160.20.10">
    <property type="entry name" value="Single-stranded right-handed beta-helix, Pectin lyase-like"/>
    <property type="match status" value="2"/>
</dbReference>
<accession>A0A6B8RSX5</accession>
<dbReference type="InterPro" id="IPR011050">
    <property type="entry name" value="Pectin_lyase_fold/virulence"/>
</dbReference>
<dbReference type="CDD" id="cd09621">
    <property type="entry name" value="CBM9_like_5"/>
    <property type="match status" value="1"/>
</dbReference>
<dbReference type="PROSITE" id="PS50853">
    <property type="entry name" value="FN3"/>
    <property type="match status" value="3"/>
</dbReference>
<dbReference type="Pfam" id="PF12708">
    <property type="entry name" value="Pect-lyase_RHGA_epim"/>
    <property type="match status" value="2"/>
</dbReference>
<dbReference type="KEGG" id="ppsc:EHS13_31035"/>
<dbReference type="OrthoDB" id="9795222at2"/>
<dbReference type="Gene3D" id="2.60.40.10">
    <property type="entry name" value="Immunoglobulins"/>
    <property type="match status" value="3"/>
</dbReference>
<reference evidence="5" key="1">
    <citation type="submission" date="2018-11" db="EMBL/GenBank/DDBJ databases">
        <title>Complete genome sequence of Paenibacillus sp. ML311-T8.</title>
        <authorList>
            <person name="Nam Y.-D."/>
            <person name="Kang J."/>
            <person name="Chung W.-H."/>
            <person name="Park Y.S."/>
        </authorList>
    </citation>
    <scope>NUCLEOTIDE SEQUENCE [LARGE SCALE GENOMIC DNA]</scope>
    <source>
        <strain evidence="5">ML311-T8</strain>
    </source>
</reference>
<dbReference type="GO" id="GO:0030246">
    <property type="term" value="F:carbohydrate binding"/>
    <property type="evidence" value="ECO:0007669"/>
    <property type="project" value="InterPro"/>
</dbReference>
<dbReference type="SUPFAM" id="SSF51126">
    <property type="entry name" value="Pectin lyase-like"/>
    <property type="match status" value="2"/>
</dbReference>
<dbReference type="GO" id="GO:0004553">
    <property type="term" value="F:hydrolase activity, hydrolyzing O-glycosyl compounds"/>
    <property type="evidence" value="ECO:0007669"/>
    <property type="project" value="InterPro"/>
</dbReference>
<dbReference type="EMBL" id="CP034235">
    <property type="protein sequence ID" value="QGQ98997.1"/>
    <property type="molecule type" value="Genomic_DNA"/>
</dbReference>
<feature type="domain" description="Fibronectin type-III" evidence="3">
    <location>
        <begin position="1803"/>
        <end position="1892"/>
    </location>
</feature>
<organism evidence="4 5">
    <name type="scientific">Paenibacillus psychroresistens</name>
    <dbReference type="NCBI Taxonomy" id="1778678"/>
    <lineage>
        <taxon>Bacteria</taxon>
        <taxon>Bacillati</taxon>
        <taxon>Bacillota</taxon>
        <taxon>Bacilli</taxon>
        <taxon>Bacillales</taxon>
        <taxon>Paenibacillaceae</taxon>
        <taxon>Paenibacillus</taxon>
    </lineage>
</organism>
<dbReference type="InterPro" id="IPR036116">
    <property type="entry name" value="FN3_sf"/>
</dbReference>
<dbReference type="InterPro" id="IPR006626">
    <property type="entry name" value="PbH1"/>
</dbReference>
<feature type="region of interest" description="Disordered" evidence="1">
    <location>
        <begin position="1966"/>
        <end position="1986"/>
    </location>
</feature>
<evidence type="ECO:0000256" key="2">
    <source>
        <dbReference type="SAM" id="SignalP"/>
    </source>
</evidence>
<dbReference type="CDD" id="cd00063">
    <property type="entry name" value="FN3"/>
    <property type="match status" value="3"/>
</dbReference>
<sequence>MYNYSLKKPMESKLFKILLMLSIVLSLLNLNEAKADPIVNEVSITLGETPTENGITARAGDNGDGLQTGSVTGLTYWQTNKAVGTSYLYMNVDDAFIYDNVDQDIEVAISYYDEGNGSFSLQYDAQGEDHAFKDAPIFTYGNTHQWKTKVFRLLDGKFANRTGGSDFRINIEGGGINADLNRDLLVSSVTVTKQAKETGVSVKLGATPVENGISPRAGDNGTGLQTGDIGGTTYWQTNKAAGTTYLYMNVEDSFINDNTDSDIQVAITYYDEGSGSFSLQYDALGADNSFKDAGVFTYGDSHQWKTKVFTLLDGKFANRTGGSDFRINIEGGGINADLNPDLKVSKVAVNKVLKDNGVSVKLGETPVEKGISPRAGDNAAGLQTGTVAGQPYWKTNKSIGTNYLYMNADNSYVYQNADKDVVVAIEYYDEGNGSFSIQYDAQGANSFKDAQTVHYGNTLTWKTYSYKLEDAFFSDRTNGADFRIGIDGGGNDFPNNKDLLIASVTVKTVAKKLGKAKVISTLYETNDVVIANFNVMDFGAVGDGVADDTESFLNVLVAAKGDGGGVVFVPSGQYKITENLQIPTGVTLRGDWKNPDLAAGVVGTVLKVYPNKGVEDAHSFLSLEQSSGITNLSIWYPEQEYNNVVAYPWTLEQLSLDNATIENVTLVNAYKGIKIGPDSNELHYIKNLYGTTLKTGIYVDVTTDIGRMEGIHLSPKYWSESLLTGAPSGVNKTVLSEYMTTNSEAIVMGRSDWEYMSDIHISGYKTGMRITTRVNSLEAANAQLFHIYIEECNVALKIEGVNAFGLLITDSSFKASVGVSPKAILATSGFNTIVQFNTVTVGGNPLNAVVNEGTGVLSFENSTIENWQELNGGYAIHAKAGSLILGQTKFLKSTKQLLLGSDVSKVNSLNSGYQQQALVIEDHSDAAELNIHANSTYALKTIPTNLITDKAVRPKPTSNHLYDVTSPLYNAINDGSADVSAIVIQAIADAALTGGTVYFPAGIYRVDQPLVVPAGVELRGMWDVPHHTSGKGSVLFTNVGENAPNGVPFITLQANSGINGISIYYDQQSYSNVKPYSWTIQGTGANVYVMNTTLVNVYQGIDFGSFDTSGHYIDYVGGSPLKEGIFVGGGSQNGILRNVQFNPHYYSRSDYPNHVPGELQDIVWNYQKENLDAFQIGDVENEVIFNTFVYGSKYGIHFYKQNGNGPHATIVGHGTDGSKKGVFIEGADPAGLVFINTELVSMSTSDKVYVTVDSGFDSEATFFNTAMWGAPTRSIDIYGGKVNLQQSNFQVVGEIGVNALGGDVTLYDSYFQEAGTTHIYAGTDINSLLVNNNLYNGGLRIENHSLGKVSGIDLFPVNIEIAPIVFQPEQADGLYTKLILSNLMEQQALNGQIEVLEPVSYHDALIPIHFENLGFGQQQEIKLPFIVSDSLKLKVTLTDGRSFTTLAPIGQSIAIPKNTAGTGNVPAIKLDRKDQYIDIGKKWGGTNDLSATSQVKWDESNLYLSIAVKDNTHFQSWTGGDIWQGDSIQLGIDMTRAAGAASTNVNELGFALKNDGTVTKWRWKAPNGLATGAYSEVIAAITRDDVTGITQYEITLPISSLHAAGVAYNPADPIGFSLLINENDSLGRAAFMEYNHGIGSSKDFTLFGDLHLIEQNYELMLEKSAAAAVNKAQLLHDRTSIDAATGFVNLLQPGAMKQSLTNTLNALNNPIGTPAGVNASLTNSGAIKIKWTAISGATGYNVYRSTSLNGTYLKINTSAISSNSYTNTGLSAGATYYYKVTAVKPGVESAQSNAVFVTLKPSVPVGLNTATNSTSSITITWTAVSGAASYNVYRATSNGGNYTKINTTAVGTNSYTNTGLTAGKTYYYKVSAVNAGGESDRSNAKSAITKPNAPTGVKADDISDDSIKLKWNDVSGAASYNVYRSLTPNGTFTKRNSSAIGNNKYEDRNLNKGTTYYYKITAVNAGGESTQSSTVSETTKGKKNNH</sequence>
<dbReference type="GO" id="GO:0016052">
    <property type="term" value="P:carbohydrate catabolic process"/>
    <property type="evidence" value="ECO:0007669"/>
    <property type="project" value="InterPro"/>
</dbReference>
<dbReference type="Pfam" id="PF00041">
    <property type="entry name" value="fn3"/>
    <property type="match status" value="3"/>
</dbReference>
<dbReference type="InterPro" id="IPR013783">
    <property type="entry name" value="Ig-like_fold"/>
</dbReference>